<evidence type="ECO:0008006" key="4">
    <source>
        <dbReference type="Google" id="ProtNLM"/>
    </source>
</evidence>
<dbReference type="InterPro" id="IPR019657">
    <property type="entry name" value="ComFB"/>
</dbReference>
<evidence type="ECO:0000256" key="1">
    <source>
        <dbReference type="SAM" id="MobiDB-lite"/>
    </source>
</evidence>
<sequence length="277" mass="30488">MAKKTNKTSHVLNLITNGTTSEQEMNPEATAVLAPEPAVEGPATRPERTSAGETVLEEEAVGEHAAALRENAAALRESAAAIREAVDLGEEGGLSLKAQTSPKEELPLQTETVLQEAETSQEEDAKVRPVKEPKIRPVLPGDKKVIVVNEAGENDKISGEILNQLTSYVEEEERARRKSCHMVNVMEEILNHVDLETHMRAYDVCLCSRCRVDVKALTLTSLPAKYVVVDENSVAPIIGYYESRFRVRILTEIIKACMTVKKAPRHERLNSPGWAEA</sequence>
<protein>
    <recommendedName>
        <fullName evidence="4">Late competence development protein ComFB</fullName>
    </recommendedName>
</protein>
<gene>
    <name evidence="2" type="ORF">HMPREF1090_01110</name>
</gene>
<comment type="caution">
    <text evidence="2">The sequence shown here is derived from an EMBL/GenBank/DDBJ whole genome shotgun (WGS) entry which is preliminary data.</text>
</comment>
<feature type="region of interest" description="Disordered" evidence="1">
    <location>
        <begin position="1"/>
        <end position="26"/>
    </location>
</feature>
<dbReference type="PATRIC" id="fig|999408.3.peg.1189"/>
<evidence type="ECO:0000313" key="2">
    <source>
        <dbReference type="EMBL" id="ENZ18793.1"/>
    </source>
</evidence>
<name>A0A0E2HFJ9_9FIRM</name>
<dbReference type="Pfam" id="PF10719">
    <property type="entry name" value="ComFB"/>
    <property type="match status" value="1"/>
</dbReference>
<accession>A0A0E2HFJ9</accession>
<feature type="compositionally biased region" description="Polar residues" evidence="1">
    <location>
        <begin position="8"/>
        <end position="24"/>
    </location>
</feature>
<dbReference type="RefSeq" id="WP_002594951.1">
    <property type="nucleotide sequence ID" value="NZ_KB850998.1"/>
</dbReference>
<dbReference type="HOGENOM" id="CLU_084178_0_0_9"/>
<dbReference type="EMBL" id="AGYR01000007">
    <property type="protein sequence ID" value="ENZ18793.1"/>
    <property type="molecule type" value="Genomic_DNA"/>
</dbReference>
<dbReference type="AlphaFoldDB" id="A0A0E2HFJ9"/>
<reference evidence="2 3" key="1">
    <citation type="submission" date="2013-01" db="EMBL/GenBank/DDBJ databases">
        <title>The Genome Sequence of Clostridium clostridioforme 90A8.</title>
        <authorList>
            <consortium name="The Broad Institute Genome Sequencing Platform"/>
            <person name="Earl A."/>
            <person name="Ward D."/>
            <person name="Feldgarden M."/>
            <person name="Gevers D."/>
            <person name="Courvalin P."/>
            <person name="Lambert T."/>
            <person name="Walker B."/>
            <person name="Young S.K."/>
            <person name="Zeng Q."/>
            <person name="Gargeya S."/>
            <person name="Fitzgerald M."/>
            <person name="Haas B."/>
            <person name="Abouelleil A."/>
            <person name="Alvarado L."/>
            <person name="Arachchi H.M."/>
            <person name="Berlin A.M."/>
            <person name="Chapman S.B."/>
            <person name="Dewar J."/>
            <person name="Goldberg J."/>
            <person name="Griggs A."/>
            <person name="Gujja S."/>
            <person name="Hansen M."/>
            <person name="Howarth C."/>
            <person name="Imamovic A."/>
            <person name="Larimer J."/>
            <person name="McCowan C."/>
            <person name="Murphy C."/>
            <person name="Neiman D."/>
            <person name="Pearson M."/>
            <person name="Priest M."/>
            <person name="Roberts A."/>
            <person name="Saif S."/>
            <person name="Shea T."/>
            <person name="Sisk P."/>
            <person name="Sykes S."/>
            <person name="Wortman J."/>
            <person name="Nusbaum C."/>
            <person name="Birren B."/>
        </authorList>
    </citation>
    <scope>NUCLEOTIDE SEQUENCE [LARGE SCALE GENOMIC DNA]</scope>
    <source>
        <strain evidence="2 3">90A8</strain>
    </source>
</reference>
<proteinExistence type="predicted"/>
<evidence type="ECO:0000313" key="3">
    <source>
        <dbReference type="Proteomes" id="UP000013085"/>
    </source>
</evidence>
<organism evidence="2 3">
    <name type="scientific">[Clostridium] clostridioforme 90A8</name>
    <dbReference type="NCBI Taxonomy" id="999408"/>
    <lineage>
        <taxon>Bacteria</taxon>
        <taxon>Bacillati</taxon>
        <taxon>Bacillota</taxon>
        <taxon>Clostridia</taxon>
        <taxon>Lachnospirales</taxon>
        <taxon>Lachnospiraceae</taxon>
        <taxon>Enterocloster</taxon>
    </lineage>
</organism>
<dbReference type="Proteomes" id="UP000013085">
    <property type="component" value="Unassembled WGS sequence"/>
</dbReference>